<evidence type="ECO:0000313" key="1">
    <source>
        <dbReference type="EMBL" id="PJC24427.1"/>
    </source>
</evidence>
<name>A0A2M8EP39_9BACT</name>
<dbReference type="GO" id="GO:0003676">
    <property type="term" value="F:nucleic acid binding"/>
    <property type="evidence" value="ECO:0007669"/>
    <property type="project" value="InterPro"/>
</dbReference>
<sequence>MFIDRFWYLATVIDVHTREIIGWHIANHHTTSLIIDAFQDATR</sequence>
<organism evidence="1 2">
    <name type="scientific">Candidatus Uhrbacteria bacterium CG_4_9_14_0_2_um_filter_41_50</name>
    <dbReference type="NCBI Taxonomy" id="1975031"/>
    <lineage>
        <taxon>Bacteria</taxon>
        <taxon>Candidatus Uhriibacteriota</taxon>
    </lineage>
</organism>
<comment type="caution">
    <text evidence="1">The sequence shown here is derived from an EMBL/GenBank/DDBJ whole genome shotgun (WGS) entry which is preliminary data.</text>
</comment>
<dbReference type="AlphaFoldDB" id="A0A2M8EP39"/>
<dbReference type="InterPro" id="IPR036397">
    <property type="entry name" value="RNaseH_sf"/>
</dbReference>
<dbReference type="EMBL" id="PFSI01000041">
    <property type="protein sequence ID" value="PJC24427.1"/>
    <property type="molecule type" value="Genomic_DNA"/>
</dbReference>
<reference evidence="2" key="1">
    <citation type="submission" date="2017-09" db="EMBL/GenBank/DDBJ databases">
        <title>Depth-based differentiation of microbial function through sediment-hosted aquifers and enrichment of novel symbionts in the deep terrestrial subsurface.</title>
        <authorList>
            <person name="Probst A.J."/>
            <person name="Ladd B."/>
            <person name="Jarett J.K."/>
            <person name="Geller-Mcgrath D.E."/>
            <person name="Sieber C.M.K."/>
            <person name="Emerson J.B."/>
            <person name="Anantharaman K."/>
            <person name="Thomas B.C."/>
            <person name="Malmstrom R."/>
            <person name="Stieglmeier M."/>
            <person name="Klingl A."/>
            <person name="Woyke T."/>
            <person name="Ryan C.M."/>
            <person name="Banfield J.F."/>
        </authorList>
    </citation>
    <scope>NUCLEOTIDE SEQUENCE [LARGE SCALE GENOMIC DNA]</scope>
</reference>
<gene>
    <name evidence="1" type="ORF">CO057_02870</name>
</gene>
<dbReference type="Gene3D" id="3.30.420.10">
    <property type="entry name" value="Ribonuclease H-like superfamily/Ribonuclease H"/>
    <property type="match status" value="1"/>
</dbReference>
<dbReference type="InterPro" id="IPR012337">
    <property type="entry name" value="RNaseH-like_sf"/>
</dbReference>
<dbReference type="SUPFAM" id="SSF53098">
    <property type="entry name" value="Ribonuclease H-like"/>
    <property type="match status" value="1"/>
</dbReference>
<proteinExistence type="predicted"/>
<evidence type="ECO:0008006" key="3">
    <source>
        <dbReference type="Google" id="ProtNLM"/>
    </source>
</evidence>
<dbReference type="Proteomes" id="UP000230251">
    <property type="component" value="Unassembled WGS sequence"/>
</dbReference>
<accession>A0A2M8EP39</accession>
<evidence type="ECO:0000313" key="2">
    <source>
        <dbReference type="Proteomes" id="UP000230251"/>
    </source>
</evidence>
<protein>
    <recommendedName>
        <fullName evidence="3">Integrase catalytic domain-containing protein</fullName>
    </recommendedName>
</protein>